<dbReference type="RefSeq" id="WP_183665777.1">
    <property type="nucleotide sequence ID" value="NZ_JACHXN010000048.1"/>
</dbReference>
<evidence type="ECO:0000256" key="1">
    <source>
        <dbReference type="SAM" id="Phobius"/>
    </source>
</evidence>
<name>A0A839UN01_9HYPH</name>
<dbReference type="Proteomes" id="UP000554520">
    <property type="component" value="Unassembled WGS sequence"/>
</dbReference>
<keyword evidence="3" id="KW-1185">Reference proteome</keyword>
<keyword evidence="1" id="KW-0472">Membrane</keyword>
<keyword evidence="1" id="KW-0812">Transmembrane</keyword>
<organism evidence="2 3">
    <name type="scientific">Phyllobacterium trifolii</name>
    <dbReference type="NCBI Taxonomy" id="300193"/>
    <lineage>
        <taxon>Bacteria</taxon>
        <taxon>Pseudomonadati</taxon>
        <taxon>Pseudomonadota</taxon>
        <taxon>Alphaproteobacteria</taxon>
        <taxon>Hyphomicrobiales</taxon>
        <taxon>Phyllobacteriaceae</taxon>
        <taxon>Phyllobacterium</taxon>
    </lineage>
</organism>
<dbReference type="EMBL" id="JACHXN010000048">
    <property type="protein sequence ID" value="MBB3149879.1"/>
    <property type="molecule type" value="Genomic_DNA"/>
</dbReference>
<comment type="caution">
    <text evidence="2">The sequence shown here is derived from an EMBL/GenBank/DDBJ whole genome shotgun (WGS) entry which is preliminary data.</text>
</comment>
<evidence type="ECO:0000313" key="2">
    <source>
        <dbReference type="EMBL" id="MBB3149879.1"/>
    </source>
</evidence>
<feature type="transmembrane region" description="Helical" evidence="1">
    <location>
        <begin position="43"/>
        <end position="65"/>
    </location>
</feature>
<sequence length="227" mass="24775">MTRMVDSTGAVEIPGEPTIFHSIVPPVLIPLPLRARPYKGKNIFFGLLSSLIGSNMVVGALLLALAGFDGSFPARDIMLFIVFGPISFLGGIGFTGVALTCIIDAMRKTPVLVIDAEGFRDTRSGVRIKWWAIRRATLLFTRGGIAGIDLHLRGSTEAWQNPFRIGVLGFRWRPKPDRLILCVAFLDARPHILAYTVLALTQRHGGEVVTKTSFVDLGLTPITPNQL</sequence>
<proteinExistence type="predicted"/>
<dbReference type="AlphaFoldDB" id="A0A839UN01"/>
<keyword evidence="1" id="KW-1133">Transmembrane helix</keyword>
<evidence type="ECO:0000313" key="3">
    <source>
        <dbReference type="Proteomes" id="UP000554520"/>
    </source>
</evidence>
<reference evidence="2 3" key="1">
    <citation type="submission" date="2020-08" db="EMBL/GenBank/DDBJ databases">
        <title>Genomic Encyclopedia of Type Strains, Phase III (KMG-III): the genomes of soil and plant-associated and newly described type strains.</title>
        <authorList>
            <person name="Whitman W."/>
        </authorList>
    </citation>
    <scope>NUCLEOTIDE SEQUENCE [LARGE SCALE GENOMIC DNA]</scope>
    <source>
        <strain evidence="2 3">CECT 7015</strain>
    </source>
</reference>
<accession>A0A839UN01</accession>
<gene>
    <name evidence="2" type="ORF">FHS21_006336</name>
</gene>
<protein>
    <submittedName>
        <fullName evidence="2">Uncharacterized protein</fullName>
    </submittedName>
</protein>
<feature type="transmembrane region" description="Helical" evidence="1">
    <location>
        <begin position="77"/>
        <end position="103"/>
    </location>
</feature>